<name>A0ABZ0Z2L1_9CAUD</name>
<accession>A0ABZ0Z2L1</accession>
<protein>
    <recommendedName>
        <fullName evidence="3">Peptidase</fullName>
    </recommendedName>
</protein>
<dbReference type="EMBL" id="OR769223">
    <property type="protein sequence ID" value="WQJ53439.1"/>
    <property type="molecule type" value="Genomic_DNA"/>
</dbReference>
<reference evidence="1 2" key="1">
    <citation type="submission" date="2023-11" db="EMBL/GenBank/DDBJ databases">
        <authorList>
            <person name="Cook R."/>
            <person name="Crisci M."/>
            <person name="Pye H."/>
            <person name="Adriaenssens E."/>
            <person name="Santini J."/>
        </authorList>
    </citation>
    <scope>NUCLEOTIDE SEQUENCE [LARGE SCALE GENOMIC DNA]</scope>
    <source>
        <strain evidence="1">Lak_Megaphage_Sonny</strain>
    </source>
</reference>
<sequence>MKNLSFKQLNKLKYDNNYRASLNFYIKSALLETRHIVTEFNNAAKYISENILSFNNNIQYSGWNWHIASKTCSFDNNANSGYPIYVVIDDDLYEQTFAYVEKRKLFNNKIILHINANNINDKDLESKLNHEFTHIRTSYAAFYVDPLDNMKHRYDIQNIIYYINKATKQYSLTYFENSEKYSLFNDTYINNAKACLYYMSQTEQEARLNQTYKYIILKYSKENLPDRKHLLKETNYISLLNEYIDFYENLELQFNSTYFRRQLCIAYYMNLHRYIKHDILNKETMLEYFNMANIRKYNEIDNDLIDPIENAISCIYKNLLKYEQKIINIIDDAMYDIKQESAK</sequence>
<proteinExistence type="predicted"/>
<keyword evidence="2" id="KW-1185">Reference proteome</keyword>
<dbReference type="Proteomes" id="UP001358193">
    <property type="component" value="Segment"/>
</dbReference>
<evidence type="ECO:0008006" key="3">
    <source>
        <dbReference type="Google" id="ProtNLM"/>
    </source>
</evidence>
<evidence type="ECO:0000313" key="1">
    <source>
        <dbReference type="EMBL" id="WQJ53439.1"/>
    </source>
</evidence>
<organism evidence="1 2">
    <name type="scientific">phage Lak_Megaphage_Sonny</name>
    <dbReference type="NCBI Taxonomy" id="3109229"/>
    <lineage>
        <taxon>Viruses</taxon>
        <taxon>Duplodnaviria</taxon>
        <taxon>Heunggongvirae</taxon>
        <taxon>Uroviricota</taxon>
        <taxon>Caudoviricetes</taxon>
        <taxon>Caudoviricetes code 15 clade</taxon>
    </lineage>
</organism>
<evidence type="ECO:0000313" key="2">
    <source>
        <dbReference type="Proteomes" id="UP001358193"/>
    </source>
</evidence>